<accession>A0A9D2D337</accession>
<name>A0A9D2D337_9FIRM</name>
<gene>
    <name evidence="1" type="ORF">IAA08_06800</name>
</gene>
<evidence type="ECO:0000313" key="2">
    <source>
        <dbReference type="Proteomes" id="UP000824024"/>
    </source>
</evidence>
<feature type="non-terminal residue" evidence="1">
    <location>
        <position position="76"/>
    </location>
</feature>
<proteinExistence type="predicted"/>
<sequence>MSNAIVKPFFLLDIFYHFETDYIFQKLCIFPFSPAGRTFFPQKPRIPMKKIEPATADSIIFQYTDPIYRHGLFHRP</sequence>
<comment type="caution">
    <text evidence="1">The sequence shown here is derived from an EMBL/GenBank/DDBJ whole genome shotgun (WGS) entry which is preliminary data.</text>
</comment>
<dbReference type="EMBL" id="DXCH01000188">
    <property type="protein sequence ID" value="HIZ07625.1"/>
    <property type="molecule type" value="Genomic_DNA"/>
</dbReference>
<reference evidence="1" key="2">
    <citation type="submission" date="2021-04" db="EMBL/GenBank/DDBJ databases">
        <authorList>
            <person name="Gilroy R."/>
        </authorList>
    </citation>
    <scope>NUCLEOTIDE SEQUENCE</scope>
    <source>
        <strain evidence="1">CHK192-9172</strain>
    </source>
</reference>
<protein>
    <submittedName>
        <fullName evidence="1">Uncharacterized protein</fullName>
    </submittedName>
</protein>
<dbReference type="Proteomes" id="UP000824024">
    <property type="component" value="Unassembled WGS sequence"/>
</dbReference>
<dbReference type="AlphaFoldDB" id="A0A9D2D337"/>
<reference evidence="1" key="1">
    <citation type="journal article" date="2021" name="PeerJ">
        <title>Extensive microbial diversity within the chicken gut microbiome revealed by metagenomics and culture.</title>
        <authorList>
            <person name="Gilroy R."/>
            <person name="Ravi A."/>
            <person name="Getino M."/>
            <person name="Pursley I."/>
            <person name="Horton D.L."/>
            <person name="Alikhan N.F."/>
            <person name="Baker D."/>
            <person name="Gharbi K."/>
            <person name="Hall N."/>
            <person name="Watson M."/>
            <person name="Adriaenssens E.M."/>
            <person name="Foster-Nyarko E."/>
            <person name="Jarju S."/>
            <person name="Secka A."/>
            <person name="Antonio M."/>
            <person name="Oren A."/>
            <person name="Chaudhuri R.R."/>
            <person name="La Ragione R."/>
            <person name="Hildebrand F."/>
            <person name="Pallen M.J."/>
        </authorList>
    </citation>
    <scope>NUCLEOTIDE SEQUENCE</scope>
    <source>
        <strain evidence="1">CHK192-9172</strain>
    </source>
</reference>
<organism evidence="1 2">
    <name type="scientific">Candidatus Eubacterium avistercoris</name>
    <dbReference type="NCBI Taxonomy" id="2838567"/>
    <lineage>
        <taxon>Bacteria</taxon>
        <taxon>Bacillati</taxon>
        <taxon>Bacillota</taxon>
        <taxon>Clostridia</taxon>
        <taxon>Eubacteriales</taxon>
        <taxon>Eubacteriaceae</taxon>
        <taxon>Eubacterium</taxon>
    </lineage>
</organism>
<evidence type="ECO:0000313" key="1">
    <source>
        <dbReference type="EMBL" id="HIZ07625.1"/>
    </source>
</evidence>